<sequence length="55" mass="6374">MSEQNMTLAQKEQQLIDKVELSKQEMKKARLKKICLTLAGYSGLLLSTSRSFWRL</sequence>
<feature type="transmembrane region" description="Helical" evidence="1">
    <location>
        <begin position="34"/>
        <end position="53"/>
    </location>
</feature>
<keyword evidence="1" id="KW-0812">Transmembrane</keyword>
<comment type="caution">
    <text evidence="2">The sequence shown here is derived from an EMBL/GenBank/DDBJ whole genome shotgun (WGS) entry which is preliminary data.</text>
</comment>
<evidence type="ECO:0008006" key="4">
    <source>
        <dbReference type="Google" id="ProtNLM"/>
    </source>
</evidence>
<evidence type="ECO:0000313" key="3">
    <source>
        <dbReference type="Proteomes" id="UP001210678"/>
    </source>
</evidence>
<organism evidence="2 3">
    <name type="scientific">Vibrio algarum</name>
    <dbReference type="NCBI Taxonomy" id="3020714"/>
    <lineage>
        <taxon>Bacteria</taxon>
        <taxon>Pseudomonadati</taxon>
        <taxon>Pseudomonadota</taxon>
        <taxon>Gammaproteobacteria</taxon>
        <taxon>Vibrionales</taxon>
        <taxon>Vibrionaceae</taxon>
        <taxon>Vibrio</taxon>
    </lineage>
</organism>
<accession>A0ABT4YWH8</accession>
<dbReference type="EMBL" id="JAQLOI010000003">
    <property type="protein sequence ID" value="MDB1125338.1"/>
    <property type="molecule type" value="Genomic_DNA"/>
</dbReference>
<keyword evidence="1" id="KW-1133">Transmembrane helix</keyword>
<keyword evidence="3" id="KW-1185">Reference proteome</keyword>
<gene>
    <name evidence="2" type="ORF">PGX00_17455</name>
</gene>
<keyword evidence="1" id="KW-0472">Membrane</keyword>
<evidence type="ECO:0000313" key="2">
    <source>
        <dbReference type="EMBL" id="MDB1125338.1"/>
    </source>
</evidence>
<dbReference type="RefSeq" id="WP_272138952.1">
    <property type="nucleotide sequence ID" value="NZ_JAQLOI010000003.1"/>
</dbReference>
<protein>
    <recommendedName>
        <fullName evidence="4">Mobilization protein</fullName>
    </recommendedName>
</protein>
<evidence type="ECO:0000256" key="1">
    <source>
        <dbReference type="SAM" id="Phobius"/>
    </source>
</evidence>
<name>A0ABT4YWH8_9VIBR</name>
<proteinExistence type="predicted"/>
<reference evidence="2 3" key="1">
    <citation type="submission" date="2023-01" db="EMBL/GenBank/DDBJ databases">
        <title>Vibrio sp. KJ40-1 sp.nov, isolated from marine algae.</title>
        <authorList>
            <person name="Butt M."/>
            <person name="Kim J.M.J."/>
            <person name="Jeon C.O.C."/>
        </authorList>
    </citation>
    <scope>NUCLEOTIDE SEQUENCE [LARGE SCALE GENOMIC DNA]</scope>
    <source>
        <strain evidence="2 3">KJ40-1</strain>
    </source>
</reference>
<dbReference type="Proteomes" id="UP001210678">
    <property type="component" value="Unassembled WGS sequence"/>
</dbReference>